<dbReference type="KEGG" id="tgr:Tgr7_1123"/>
<dbReference type="Gene3D" id="3.20.20.190">
    <property type="entry name" value="Phosphatidylinositol (PI) phosphodiesterase"/>
    <property type="match status" value="1"/>
</dbReference>
<evidence type="ECO:0000259" key="1">
    <source>
        <dbReference type="PROSITE" id="PS51704"/>
    </source>
</evidence>
<dbReference type="GO" id="GO:0008081">
    <property type="term" value="F:phosphoric diester hydrolase activity"/>
    <property type="evidence" value="ECO:0007669"/>
    <property type="project" value="InterPro"/>
</dbReference>
<keyword evidence="3" id="KW-1185">Reference proteome</keyword>
<reference evidence="2 3" key="1">
    <citation type="journal article" date="2011" name="Stand. Genomic Sci.">
        <title>Complete genome sequence of 'Thioalkalivibrio sulfidophilus' HL-EbGr7.</title>
        <authorList>
            <person name="Muyzer G."/>
            <person name="Sorokin D.Y."/>
            <person name="Mavromatis K."/>
            <person name="Lapidus A."/>
            <person name="Clum A."/>
            <person name="Ivanova N."/>
            <person name="Pati A."/>
            <person name="d'Haeseleer P."/>
            <person name="Woyke T."/>
            <person name="Kyrpides N.C."/>
        </authorList>
    </citation>
    <scope>NUCLEOTIDE SEQUENCE [LARGE SCALE GENOMIC DNA]</scope>
    <source>
        <strain evidence="2 3">HL-EbGR7</strain>
    </source>
</reference>
<dbReference type="EMBL" id="CP001339">
    <property type="protein sequence ID" value="ACL72209.1"/>
    <property type="molecule type" value="Genomic_DNA"/>
</dbReference>
<evidence type="ECO:0000313" key="3">
    <source>
        <dbReference type="Proteomes" id="UP000002383"/>
    </source>
</evidence>
<dbReference type="STRING" id="396588.Tgr7_1123"/>
<protein>
    <submittedName>
        <fullName evidence="2">Glycerophosphoryl diester phosphodiesterase</fullName>
    </submittedName>
</protein>
<dbReference type="InterPro" id="IPR017946">
    <property type="entry name" value="PLC-like_Pdiesterase_TIM-brl"/>
</dbReference>
<dbReference type="CDD" id="cd08581">
    <property type="entry name" value="GDPD_like_1"/>
    <property type="match status" value="1"/>
</dbReference>
<dbReference type="InterPro" id="IPR030395">
    <property type="entry name" value="GP_PDE_dom"/>
</dbReference>
<dbReference type="PANTHER" id="PTHR46211">
    <property type="entry name" value="GLYCEROPHOSPHORYL DIESTER PHOSPHODIESTERASE"/>
    <property type="match status" value="1"/>
</dbReference>
<organism evidence="2 3">
    <name type="scientific">Thioalkalivibrio sulfidiphilus (strain HL-EbGR7)</name>
    <dbReference type="NCBI Taxonomy" id="396588"/>
    <lineage>
        <taxon>Bacteria</taxon>
        <taxon>Pseudomonadati</taxon>
        <taxon>Pseudomonadota</taxon>
        <taxon>Gammaproteobacteria</taxon>
        <taxon>Chromatiales</taxon>
        <taxon>Ectothiorhodospiraceae</taxon>
        <taxon>Thioalkalivibrio</taxon>
    </lineage>
</organism>
<dbReference type="GO" id="GO:0006629">
    <property type="term" value="P:lipid metabolic process"/>
    <property type="evidence" value="ECO:0007669"/>
    <property type="project" value="InterPro"/>
</dbReference>
<dbReference type="PANTHER" id="PTHR46211:SF1">
    <property type="entry name" value="GLYCEROPHOSPHODIESTER PHOSPHODIESTERASE, CYTOPLASMIC"/>
    <property type="match status" value="1"/>
</dbReference>
<dbReference type="SUPFAM" id="SSF51695">
    <property type="entry name" value="PLC-like phosphodiesterases"/>
    <property type="match status" value="1"/>
</dbReference>
<dbReference type="RefSeq" id="WP_012637693.1">
    <property type="nucleotide sequence ID" value="NC_011901.1"/>
</dbReference>
<proteinExistence type="predicted"/>
<feature type="domain" description="GP-PDE" evidence="1">
    <location>
        <begin position="4"/>
        <end position="252"/>
    </location>
</feature>
<name>B8GPP2_THISH</name>
<dbReference type="PROSITE" id="PS51704">
    <property type="entry name" value="GP_PDE"/>
    <property type="match status" value="1"/>
</dbReference>
<dbReference type="eggNOG" id="COG0584">
    <property type="taxonomic scope" value="Bacteria"/>
</dbReference>
<gene>
    <name evidence="2" type="ordered locus">Tgr7_1123</name>
</gene>
<sequence length="252" mass="26842">MSLPELIAHRGYAARFPENTLVGIQAAVSAGARFVEVDVQLSADGVPVLFHDADLLRICGVPGAVHEWDFAALMRLRAAEAGRFVDRFADNPLTSLAQLAELLARHPGVTAFVEAKTEAVGLFGEQSVLEAISRTLAPVAAQCVLISFSLPLLQGAVAYQGSAGWHDLGGVVDRWEDRNEFAGLGLGWLFCDVNGLPGEGPLAFETARLAVYEVDDARQALDLVARGVAAIETFALPELRKGIVRLAGLAEE</sequence>
<dbReference type="HOGENOM" id="CLU_030006_4_0_6"/>
<evidence type="ECO:0000313" key="2">
    <source>
        <dbReference type="EMBL" id="ACL72209.1"/>
    </source>
</evidence>
<dbReference type="Proteomes" id="UP000002383">
    <property type="component" value="Chromosome"/>
</dbReference>
<dbReference type="Pfam" id="PF03009">
    <property type="entry name" value="GDPD"/>
    <property type="match status" value="1"/>
</dbReference>
<accession>B8GPP2</accession>
<dbReference type="AlphaFoldDB" id="B8GPP2"/>